<evidence type="ECO:0000313" key="4">
    <source>
        <dbReference type="EMBL" id="MED6158362.1"/>
    </source>
</evidence>
<feature type="domain" description="Sieve element occlusion C-terminal" evidence="3">
    <location>
        <begin position="482"/>
        <end position="681"/>
    </location>
</feature>
<keyword evidence="1" id="KW-0175">Coiled coil</keyword>
<dbReference type="InterPro" id="IPR027944">
    <property type="entry name" value="SEO_C"/>
</dbReference>
<dbReference type="PANTHER" id="PTHR33232:SF18">
    <property type="entry name" value="PROTEIN SIEVE ELEMENT OCCLUSION B-LIKE"/>
    <property type="match status" value="1"/>
</dbReference>
<proteinExistence type="predicted"/>
<gene>
    <name evidence="4" type="ORF">PIB30_032116</name>
</gene>
<dbReference type="PANTHER" id="PTHR33232">
    <property type="entry name" value="PROTEIN SIEVE ELEMENT OCCLUSION B-LIKE"/>
    <property type="match status" value="1"/>
</dbReference>
<comment type="caution">
    <text evidence="4">The sequence shown here is derived from an EMBL/GenBank/DDBJ whole genome shotgun (WGS) entry which is preliminary data.</text>
</comment>
<organism evidence="4 5">
    <name type="scientific">Stylosanthes scabra</name>
    <dbReference type="NCBI Taxonomy" id="79078"/>
    <lineage>
        <taxon>Eukaryota</taxon>
        <taxon>Viridiplantae</taxon>
        <taxon>Streptophyta</taxon>
        <taxon>Embryophyta</taxon>
        <taxon>Tracheophyta</taxon>
        <taxon>Spermatophyta</taxon>
        <taxon>Magnoliopsida</taxon>
        <taxon>eudicotyledons</taxon>
        <taxon>Gunneridae</taxon>
        <taxon>Pentapetalae</taxon>
        <taxon>rosids</taxon>
        <taxon>fabids</taxon>
        <taxon>Fabales</taxon>
        <taxon>Fabaceae</taxon>
        <taxon>Papilionoideae</taxon>
        <taxon>50 kb inversion clade</taxon>
        <taxon>dalbergioids sensu lato</taxon>
        <taxon>Dalbergieae</taxon>
        <taxon>Pterocarpus clade</taxon>
        <taxon>Stylosanthes</taxon>
    </lineage>
</organism>
<evidence type="ECO:0000259" key="3">
    <source>
        <dbReference type="Pfam" id="PF14577"/>
    </source>
</evidence>
<name>A0ABU6UAV1_9FABA</name>
<dbReference type="InterPro" id="IPR027942">
    <property type="entry name" value="SEO_N"/>
</dbReference>
<evidence type="ECO:0000313" key="5">
    <source>
        <dbReference type="Proteomes" id="UP001341840"/>
    </source>
</evidence>
<sequence length="718" mass="82100">MLKSYRSVLTGKKLVAQGISAVTQNILDGVSTTSDSAPNPFNEDHEPIISRNIISNHDGHHAVRRDVDSLFNVVSDIVIRRSTNFTHSLDLKKVTVDRLEVHKVPESALRPSYSLLKEIGCQMACHSFNISNADESVMAVLKKLKNYTWDAKAVIALSAFALDFGQTWRLSLTQARNQKENALDLHVFSFAEEEKNPAQSDNSTLIKNTLELIEGIIKLEKLFDDKSYNPGNVPTLFEAPRYVYTYWAVFSLFALANNQVEPVMKNKLVGRLTTALAEINANLEKINHEIEKWEDLSWRIQAFRIRSGIWLILNALIYPKNVDHFEIIASNTTNELVTLEELKTTNLFLFISGLDNIENVIESLKSVYNSITNDIDKKDYKILWVPVVENWSKEAMEKFERLKSSMPWYVLQYFKLIEGYRVLQDEWDYQGKPIVVVADAFGNVLNKNALHPISLWGMKAFPYDSFTIQSVSKNWNWFWQVLFKIHSPIQTWVKSQDKYVFFYGGSSTTWTKEFHGLVDGIKKDLELEETKTYIEHFNLGIADEKTQNDFWYNMSHSLLSYSSNANSTLLNEIQSLLALRSKEGWAIVSNGKKVFLIEDNNKVMLDVLNHFKEWRLNISGSGFQGAILDYHSKLPKPEIPGCRKFTLDNIHSRVLIPFSCSDPSCNRKMEITSTVTYNCCHGKHPSPPPPAADFIPNVNCKGPLFQYELYSGHPKNQP</sequence>
<dbReference type="InterPro" id="IPR039299">
    <property type="entry name" value="SEOA"/>
</dbReference>
<dbReference type="Pfam" id="PF14577">
    <property type="entry name" value="SEO_C"/>
    <property type="match status" value="1"/>
</dbReference>
<feature type="coiled-coil region" evidence="1">
    <location>
        <begin position="269"/>
        <end position="296"/>
    </location>
</feature>
<feature type="domain" description="Sieve element occlusion N-terminal" evidence="2">
    <location>
        <begin position="48"/>
        <end position="285"/>
    </location>
</feature>
<protein>
    <recommendedName>
        <fullName evidence="6">Protein SIEVE ELEMENT OCCLUSION B-like</fullName>
    </recommendedName>
</protein>
<dbReference type="Proteomes" id="UP001341840">
    <property type="component" value="Unassembled WGS sequence"/>
</dbReference>
<reference evidence="4 5" key="1">
    <citation type="journal article" date="2023" name="Plants (Basel)">
        <title>Bridging the Gap: Combining Genomics and Transcriptomics Approaches to Understand Stylosanthes scabra, an Orphan Legume from the Brazilian Caatinga.</title>
        <authorList>
            <person name="Ferreira-Neto J.R.C."/>
            <person name="da Silva M.D."/>
            <person name="Binneck E."/>
            <person name="de Melo N.F."/>
            <person name="da Silva R.H."/>
            <person name="de Melo A.L.T.M."/>
            <person name="Pandolfi V."/>
            <person name="Bustamante F.O."/>
            <person name="Brasileiro-Vidal A.C."/>
            <person name="Benko-Iseppon A.M."/>
        </authorList>
    </citation>
    <scope>NUCLEOTIDE SEQUENCE [LARGE SCALE GENOMIC DNA]</scope>
    <source>
        <tissue evidence="4">Leaves</tissue>
    </source>
</reference>
<keyword evidence="5" id="KW-1185">Reference proteome</keyword>
<evidence type="ECO:0000256" key="1">
    <source>
        <dbReference type="SAM" id="Coils"/>
    </source>
</evidence>
<evidence type="ECO:0000259" key="2">
    <source>
        <dbReference type="Pfam" id="PF14576"/>
    </source>
</evidence>
<evidence type="ECO:0008006" key="6">
    <source>
        <dbReference type="Google" id="ProtNLM"/>
    </source>
</evidence>
<dbReference type="Pfam" id="PF14576">
    <property type="entry name" value="SEO_N"/>
    <property type="match status" value="1"/>
</dbReference>
<accession>A0ABU6UAV1</accession>
<dbReference type="EMBL" id="JASCZI010120969">
    <property type="protein sequence ID" value="MED6158362.1"/>
    <property type="molecule type" value="Genomic_DNA"/>
</dbReference>